<evidence type="ECO:0000313" key="1">
    <source>
        <dbReference type="EMBL" id="MFC0862431.1"/>
    </source>
</evidence>
<comment type="caution">
    <text evidence="1">The sequence shown here is derived from an EMBL/GenBank/DDBJ whole genome shotgun (WGS) entry which is preliminary data.</text>
</comment>
<protein>
    <submittedName>
        <fullName evidence="1">Transposase</fullName>
    </submittedName>
</protein>
<name>A0ABV6U5M3_9ACTN</name>
<dbReference type="RefSeq" id="WP_394300642.1">
    <property type="nucleotide sequence ID" value="NZ_JBHMQT010000013.1"/>
</dbReference>
<keyword evidence="2" id="KW-1185">Reference proteome</keyword>
<dbReference type="Proteomes" id="UP001589870">
    <property type="component" value="Unassembled WGS sequence"/>
</dbReference>
<proteinExistence type="predicted"/>
<organism evidence="1 2">
    <name type="scientific">Sphaerimonospora cavernae</name>
    <dbReference type="NCBI Taxonomy" id="1740611"/>
    <lineage>
        <taxon>Bacteria</taxon>
        <taxon>Bacillati</taxon>
        <taxon>Actinomycetota</taxon>
        <taxon>Actinomycetes</taxon>
        <taxon>Streptosporangiales</taxon>
        <taxon>Streptosporangiaceae</taxon>
        <taxon>Sphaerimonospora</taxon>
    </lineage>
</organism>
<sequence>MSRWVGVDGWEVGVITLDGRQLFRVRHLGYLVSYCTTVAVVARHIDLADLVEVVDLPRSP</sequence>
<accession>A0ABV6U5M3</accession>
<reference evidence="1 2" key="1">
    <citation type="submission" date="2024-09" db="EMBL/GenBank/DDBJ databases">
        <authorList>
            <person name="Sun Q."/>
            <person name="Mori K."/>
        </authorList>
    </citation>
    <scope>NUCLEOTIDE SEQUENCE [LARGE SCALE GENOMIC DNA]</scope>
    <source>
        <strain evidence="1 2">TBRC 1851</strain>
    </source>
</reference>
<evidence type="ECO:0000313" key="2">
    <source>
        <dbReference type="Proteomes" id="UP001589870"/>
    </source>
</evidence>
<gene>
    <name evidence="1" type="ORF">ACFHYQ_08990</name>
</gene>
<dbReference type="EMBL" id="JBHMQT010000013">
    <property type="protein sequence ID" value="MFC0862431.1"/>
    <property type="molecule type" value="Genomic_DNA"/>
</dbReference>